<dbReference type="EMBL" id="WOTB01000007">
    <property type="protein sequence ID" value="NHN84468.1"/>
    <property type="molecule type" value="Genomic_DNA"/>
</dbReference>
<evidence type="ECO:0000313" key="1">
    <source>
        <dbReference type="EMBL" id="NHN84468.1"/>
    </source>
</evidence>
<proteinExistence type="predicted"/>
<reference evidence="1 2" key="1">
    <citation type="journal article" date="2020" name="Int. J. Syst. Evol. Microbiol.">
        <title>Novel acetic acid bacteria from cider fermentations: Acetobacter conturbans sp. nov. and Acetobacter fallax sp. nov.</title>
        <authorList>
            <person name="Sombolestani A.S."/>
            <person name="Cleenwerck I."/>
            <person name="Cnockaert M."/>
            <person name="Borremans W."/>
            <person name="Wieme A.D."/>
            <person name="De Vuyst L."/>
            <person name="Vandamme P."/>
        </authorList>
    </citation>
    <scope>NUCLEOTIDE SEQUENCE [LARGE SCALE GENOMIC DNA]</scope>
    <source>
        <strain evidence="1 2">LMG 30640</strain>
    </source>
</reference>
<name>A0ABX0JR00_9PROT</name>
<evidence type="ECO:0000313" key="2">
    <source>
        <dbReference type="Proteomes" id="UP000635278"/>
    </source>
</evidence>
<evidence type="ECO:0008006" key="3">
    <source>
        <dbReference type="Google" id="ProtNLM"/>
    </source>
</evidence>
<dbReference type="RefSeq" id="WP_173582857.1">
    <property type="nucleotide sequence ID" value="NZ_WOTB01000007.1"/>
</dbReference>
<gene>
    <name evidence="1" type="ORF">GOB93_07390</name>
</gene>
<accession>A0ABX0JR00</accession>
<dbReference type="Proteomes" id="UP000635278">
    <property type="component" value="Unassembled WGS sequence"/>
</dbReference>
<protein>
    <recommendedName>
        <fullName evidence="3">Tail protein</fullName>
    </recommendedName>
</protein>
<organism evidence="1 2">
    <name type="scientific">Acetobacter musti</name>
    <dbReference type="NCBI Taxonomy" id="864732"/>
    <lineage>
        <taxon>Bacteria</taxon>
        <taxon>Pseudomonadati</taxon>
        <taxon>Pseudomonadota</taxon>
        <taxon>Alphaproteobacteria</taxon>
        <taxon>Acetobacterales</taxon>
        <taxon>Acetobacteraceae</taxon>
        <taxon>Acetobacter</taxon>
    </lineage>
</organism>
<comment type="caution">
    <text evidence="1">The sequence shown here is derived from an EMBL/GenBank/DDBJ whole genome shotgun (WGS) entry which is preliminary data.</text>
</comment>
<keyword evidence="2" id="KW-1185">Reference proteome</keyword>
<sequence length="189" mass="20297">MATGDLDDIAARIRAVLPAGWFPAVSEQATPVLDGVLAGLAWPWAMFYQLLFYTKQQSRLLTSTGNFVDMAAADYFGTGVPRLTGETDASYIARIQSEFRVKRNTRAALEYQLSLVTEGASIFEPWRAPDSVCFGRDTYGGSATRYGSRTAPGTVFVECVAGTDQAQVSSVVSATKAEGIDVFIAVDSA</sequence>